<dbReference type="SUPFAM" id="SSF54171">
    <property type="entry name" value="DNA-binding domain"/>
    <property type="match status" value="1"/>
</dbReference>
<dbReference type="Pfam" id="PF02920">
    <property type="entry name" value="Integrase_DNA"/>
    <property type="match status" value="1"/>
</dbReference>
<keyword evidence="8" id="KW-1185">Reference proteome</keyword>
<dbReference type="InterPro" id="IPR010998">
    <property type="entry name" value="Integrase_recombinase_N"/>
</dbReference>
<evidence type="ECO:0000259" key="6">
    <source>
        <dbReference type="PROSITE" id="PS51900"/>
    </source>
</evidence>
<dbReference type="PANTHER" id="PTHR30349">
    <property type="entry name" value="PHAGE INTEGRASE-RELATED"/>
    <property type="match status" value="1"/>
</dbReference>
<dbReference type="GO" id="GO:0008907">
    <property type="term" value="F:integrase activity"/>
    <property type="evidence" value="ECO:0007669"/>
    <property type="project" value="InterPro"/>
</dbReference>
<dbReference type="InterPro" id="IPR016177">
    <property type="entry name" value="DNA-bd_dom_sf"/>
</dbReference>
<dbReference type="Pfam" id="PF00589">
    <property type="entry name" value="Phage_integrase"/>
    <property type="match status" value="1"/>
</dbReference>
<accession>A0A1G5EBH6</accession>
<comment type="similarity">
    <text evidence="1">Belongs to the 'phage' integrase family.</text>
</comment>
<dbReference type="CDD" id="cd01189">
    <property type="entry name" value="INT_ICEBs1_C_like"/>
    <property type="match status" value="1"/>
</dbReference>
<evidence type="ECO:0000256" key="3">
    <source>
        <dbReference type="ARBA" id="ARBA00023172"/>
    </source>
</evidence>
<dbReference type="Gene3D" id="3.30.160.60">
    <property type="entry name" value="Classic Zinc Finger"/>
    <property type="match status" value="1"/>
</dbReference>
<feature type="domain" description="Core-binding (CB)" evidence="6">
    <location>
        <begin position="68"/>
        <end position="153"/>
    </location>
</feature>
<dbReference type="GO" id="GO:0003677">
    <property type="term" value="F:DNA binding"/>
    <property type="evidence" value="ECO:0007669"/>
    <property type="project" value="UniProtKB-UniRule"/>
</dbReference>
<reference evidence="8" key="1">
    <citation type="submission" date="2016-10" db="EMBL/GenBank/DDBJ databases">
        <authorList>
            <person name="Varghese N."/>
            <person name="Submissions S."/>
        </authorList>
    </citation>
    <scope>NUCLEOTIDE SEQUENCE [LARGE SCALE GENOMIC DNA]</scope>
    <source>
        <strain evidence="8">XBD2006</strain>
    </source>
</reference>
<dbReference type="InterPro" id="IPR050090">
    <property type="entry name" value="Tyrosine_recombinase_XerCD"/>
</dbReference>
<dbReference type="InterPro" id="IPR044068">
    <property type="entry name" value="CB"/>
</dbReference>
<feature type="domain" description="Tyr recombinase" evidence="5">
    <location>
        <begin position="179"/>
        <end position="409"/>
    </location>
</feature>
<dbReference type="PROSITE" id="PS51900">
    <property type="entry name" value="CB"/>
    <property type="match status" value="1"/>
</dbReference>
<protein>
    <submittedName>
        <fullName evidence="7">Site-specific recombinase XerD</fullName>
    </submittedName>
</protein>
<dbReference type="PROSITE" id="PS51898">
    <property type="entry name" value="TYR_RECOMBINASE"/>
    <property type="match status" value="1"/>
</dbReference>
<dbReference type="RefSeq" id="WP_074462474.1">
    <property type="nucleotide sequence ID" value="NZ_FMUR01000010.1"/>
</dbReference>
<proteinExistence type="inferred from homology"/>
<evidence type="ECO:0000313" key="7">
    <source>
        <dbReference type="EMBL" id="SCY24255.1"/>
    </source>
</evidence>
<evidence type="ECO:0000256" key="1">
    <source>
        <dbReference type="ARBA" id="ARBA00008857"/>
    </source>
</evidence>
<evidence type="ECO:0000256" key="2">
    <source>
        <dbReference type="ARBA" id="ARBA00023125"/>
    </source>
</evidence>
<name>A0A1G5EBH6_9FIRM</name>
<gene>
    <name evidence="7" type="ORF">SAMN02910451_01896</name>
</gene>
<dbReference type="InterPro" id="IPR002104">
    <property type="entry name" value="Integrase_catalytic"/>
</dbReference>
<dbReference type="InterPro" id="IPR011010">
    <property type="entry name" value="DNA_brk_join_enz"/>
</dbReference>
<dbReference type="GO" id="GO:0006310">
    <property type="term" value="P:DNA recombination"/>
    <property type="evidence" value="ECO:0007669"/>
    <property type="project" value="UniProtKB-KW"/>
</dbReference>
<keyword evidence="3" id="KW-0233">DNA recombination</keyword>
<dbReference type="SUPFAM" id="SSF56349">
    <property type="entry name" value="DNA breaking-rejoining enzymes"/>
    <property type="match status" value="1"/>
</dbReference>
<dbReference type="Gene3D" id="1.10.443.10">
    <property type="entry name" value="Intergrase catalytic core"/>
    <property type="match status" value="1"/>
</dbReference>
<dbReference type="InterPro" id="IPR013762">
    <property type="entry name" value="Integrase-like_cat_sf"/>
</dbReference>
<dbReference type="Gene3D" id="1.10.150.130">
    <property type="match status" value="1"/>
</dbReference>
<dbReference type="PANTHER" id="PTHR30349:SF64">
    <property type="entry name" value="PROPHAGE INTEGRASE INTD-RELATED"/>
    <property type="match status" value="1"/>
</dbReference>
<evidence type="ECO:0000313" key="8">
    <source>
        <dbReference type="Proteomes" id="UP000183047"/>
    </source>
</evidence>
<evidence type="ECO:0000259" key="5">
    <source>
        <dbReference type="PROSITE" id="PS51898"/>
    </source>
</evidence>
<organism evidence="7 8">
    <name type="scientific">Butyrivibrio hungatei</name>
    <dbReference type="NCBI Taxonomy" id="185008"/>
    <lineage>
        <taxon>Bacteria</taxon>
        <taxon>Bacillati</taxon>
        <taxon>Bacillota</taxon>
        <taxon>Clostridia</taxon>
        <taxon>Lachnospirales</taxon>
        <taxon>Lachnospiraceae</taxon>
        <taxon>Butyrivibrio</taxon>
    </lineage>
</organism>
<dbReference type="AlphaFoldDB" id="A0A1G5EBH6"/>
<dbReference type="OrthoDB" id="9803188at2"/>
<evidence type="ECO:0000256" key="4">
    <source>
        <dbReference type="PROSITE-ProRule" id="PRU01248"/>
    </source>
</evidence>
<keyword evidence="2 4" id="KW-0238">DNA-binding</keyword>
<sequence length="412" mass="48164">MAKARKDLRGRALKPGEIQRKDDQRYMYSYTDPLGRRKFIYANDLTELREKEQKLQRDQLDGLDLYAAGKATINDTFDRYMSTKYELRDSTRDGYIYFYNHFVRENFGLKKLIDIKYSDVLQYYYYLLNELDVSISTVQTIHGLLHPTFELAVRDDIIRKNPSDGVIAEISKKTDKKAGIRHALTRDEQRVFMDYMAKHPVYYHWWPLFTVLLGTGMRIGECLGIRWEDLDFKERIVSVNHSVVFRYDSQRKNSTVTISLPKTKAGIRDIPMLDIVKDAFEIEKEEQAVSGGNQQVIDGMKGFVFCNRFKKVHNPQTVNDTIRRICKAYNSEELLNAKKENRDPIILPDFSCHHLRHTFATRLCETETNLKVIQDIMGHASIETTMNIYAEATQEMKKLSFQNLASKLDDIF</sequence>
<dbReference type="EMBL" id="FMUR01000010">
    <property type="protein sequence ID" value="SCY24255.1"/>
    <property type="molecule type" value="Genomic_DNA"/>
</dbReference>
<dbReference type="Proteomes" id="UP000183047">
    <property type="component" value="Unassembled WGS sequence"/>
</dbReference>
<dbReference type="InterPro" id="IPR004191">
    <property type="entry name" value="Integrase_Tn916-type_DNA-bd_N"/>
</dbReference>